<evidence type="ECO:0000313" key="3">
    <source>
        <dbReference type="EMBL" id="CAE7473006.1"/>
    </source>
</evidence>
<dbReference type="AlphaFoldDB" id="A0A812SEF1"/>
<proteinExistence type="predicted"/>
<reference evidence="3" key="1">
    <citation type="submission" date="2021-02" db="EMBL/GenBank/DDBJ databases">
        <authorList>
            <person name="Dougan E. K."/>
            <person name="Rhodes N."/>
            <person name="Thang M."/>
            <person name="Chan C."/>
        </authorList>
    </citation>
    <scope>NUCLEOTIDE SEQUENCE</scope>
</reference>
<feature type="region of interest" description="Disordered" evidence="1">
    <location>
        <begin position="136"/>
        <end position="160"/>
    </location>
</feature>
<dbReference type="EMBL" id="CAJNDS010002435">
    <property type="protein sequence ID" value="CAE7473006.1"/>
    <property type="molecule type" value="Genomic_DNA"/>
</dbReference>
<comment type="caution">
    <text evidence="3">The sequence shown here is derived from an EMBL/GenBank/DDBJ whole genome shotgun (WGS) entry which is preliminary data.</text>
</comment>
<evidence type="ECO:0000313" key="4">
    <source>
        <dbReference type="Proteomes" id="UP000604046"/>
    </source>
</evidence>
<gene>
    <name evidence="3" type="primary">RAP</name>
    <name evidence="3" type="ORF">SNAT2548_LOCUS26572</name>
</gene>
<evidence type="ECO:0000256" key="1">
    <source>
        <dbReference type="SAM" id="MobiDB-lite"/>
    </source>
</evidence>
<dbReference type="GO" id="GO:0035770">
    <property type="term" value="C:ribonucleoprotein granule"/>
    <property type="evidence" value="ECO:0007669"/>
    <property type="project" value="TreeGrafter"/>
</dbReference>
<feature type="domain" description="RNA-editing substrate-binding complex 6 protein" evidence="2">
    <location>
        <begin position="191"/>
        <end position="366"/>
    </location>
</feature>
<dbReference type="PANTHER" id="PTHR21228">
    <property type="entry name" value="FAST LEU-RICH DOMAIN-CONTAINING"/>
    <property type="match status" value="1"/>
</dbReference>
<dbReference type="GO" id="GO:0005759">
    <property type="term" value="C:mitochondrial matrix"/>
    <property type="evidence" value="ECO:0007669"/>
    <property type="project" value="TreeGrafter"/>
</dbReference>
<dbReference type="GO" id="GO:0000963">
    <property type="term" value="P:mitochondrial RNA processing"/>
    <property type="evidence" value="ECO:0007669"/>
    <property type="project" value="TreeGrafter"/>
</dbReference>
<protein>
    <submittedName>
        <fullName evidence="3">RAP protein</fullName>
    </submittedName>
</protein>
<name>A0A812SEF1_9DINO</name>
<dbReference type="GO" id="GO:0044528">
    <property type="term" value="P:regulation of mitochondrial mRNA stability"/>
    <property type="evidence" value="ECO:0007669"/>
    <property type="project" value="TreeGrafter"/>
</dbReference>
<dbReference type="OrthoDB" id="5955355at2759"/>
<dbReference type="PANTHER" id="PTHR21228:SF40">
    <property type="entry name" value="LD45607P"/>
    <property type="match status" value="1"/>
</dbReference>
<organism evidence="3 4">
    <name type="scientific">Symbiodinium natans</name>
    <dbReference type="NCBI Taxonomy" id="878477"/>
    <lineage>
        <taxon>Eukaryota</taxon>
        <taxon>Sar</taxon>
        <taxon>Alveolata</taxon>
        <taxon>Dinophyceae</taxon>
        <taxon>Suessiales</taxon>
        <taxon>Symbiodiniaceae</taxon>
        <taxon>Symbiodinium</taxon>
    </lineage>
</organism>
<dbReference type="InterPro" id="IPR058917">
    <property type="entry name" value="RESC6_dom"/>
</dbReference>
<feature type="region of interest" description="Disordered" evidence="1">
    <location>
        <begin position="15"/>
        <end position="98"/>
    </location>
</feature>
<accession>A0A812SEF1</accession>
<evidence type="ECO:0000259" key="2">
    <source>
        <dbReference type="Pfam" id="PF26188"/>
    </source>
</evidence>
<dbReference type="InterPro" id="IPR050870">
    <property type="entry name" value="FAST_kinase"/>
</dbReference>
<dbReference type="GO" id="GO:0003723">
    <property type="term" value="F:RNA binding"/>
    <property type="evidence" value="ECO:0007669"/>
    <property type="project" value="TreeGrafter"/>
</dbReference>
<dbReference type="Pfam" id="PF26188">
    <property type="entry name" value="RESC6"/>
    <property type="match status" value="1"/>
</dbReference>
<keyword evidence="4" id="KW-1185">Reference proteome</keyword>
<dbReference type="Proteomes" id="UP000604046">
    <property type="component" value="Unassembled WGS sequence"/>
</dbReference>
<sequence length="679" mass="74738">MIDGGWEWQCVQHLQASSTPSPANGGASGFRPGLRARRPGRVPTCGPEVLAGGAGDGLHQHHDHPAPSGKGLGFGRQGRAGRRHGRRSGPAQPPPGRYLSVCQQHQQHQPMRAAATTPSHHRLVLRHAPALPCARPSRRAARGPLPAFGRGRRPSDPRLRWPVPGQPSLGMRCDAAGEPTAVLRGVQDLGGQNLSNILWSFSQARLPNHALFQEVARHPEVFEDRGHKVSSQHITNVLWAFSRIHGKLGMFRSFFDAAAEAAIPKLGSFKTQELANLLWTFANQTMYHEGLFAAVAKHAKGRLQEFENFDLSQLLWSFAKVWWRDAELLAEAAQDMLVGHKRRLKRMCAQDLGCVLWAFAMLQWEDEDLFGALAQAVREQFATLKPLDIGNVAWALAIAKQMDSHTARMIADHALRQPGDSFGHDFGSTAEGWVHVLSGLEEPLSTAGDREKWEALKARFSLAIFAPLCEKLQRLRRATAGEGDTAQRMMAMRQELALLEAWVGDLQLEHLGPEYSQLLASRCGLWASGDWTNTARAAMEAFEKTSTQCTAPERMQEGVVQKEGKSYRVGLHQSKVLAWLAYDLQLQSPNLPRTDICESGQVISYGRAEREFCPHWQAAEKLLLPLASTSHSRGGHAERVAMLQVFAHALSCAASQTGPLFGRLMLMLSHRMAGVPGSG</sequence>